<feature type="repeat" description="WD" evidence="1">
    <location>
        <begin position="358"/>
        <end position="390"/>
    </location>
</feature>
<gene>
    <name evidence="2" type="ORF">GUJ93_ZPchr0014g47343</name>
</gene>
<feature type="repeat" description="WD" evidence="1">
    <location>
        <begin position="257"/>
        <end position="288"/>
    </location>
</feature>
<evidence type="ECO:0000256" key="1">
    <source>
        <dbReference type="PROSITE-ProRule" id="PRU00221"/>
    </source>
</evidence>
<organism evidence="2 3">
    <name type="scientific">Zizania palustris</name>
    <name type="common">Northern wild rice</name>
    <dbReference type="NCBI Taxonomy" id="103762"/>
    <lineage>
        <taxon>Eukaryota</taxon>
        <taxon>Viridiplantae</taxon>
        <taxon>Streptophyta</taxon>
        <taxon>Embryophyta</taxon>
        <taxon>Tracheophyta</taxon>
        <taxon>Spermatophyta</taxon>
        <taxon>Magnoliopsida</taxon>
        <taxon>Liliopsida</taxon>
        <taxon>Poales</taxon>
        <taxon>Poaceae</taxon>
        <taxon>BOP clade</taxon>
        <taxon>Oryzoideae</taxon>
        <taxon>Oryzeae</taxon>
        <taxon>Zizaniinae</taxon>
        <taxon>Zizania</taxon>
    </lineage>
</organism>
<reference evidence="2" key="2">
    <citation type="submission" date="2021-02" db="EMBL/GenBank/DDBJ databases">
        <authorList>
            <person name="Kimball J.A."/>
            <person name="Haas M.W."/>
            <person name="Macchietto M."/>
            <person name="Kono T."/>
            <person name="Duquette J."/>
            <person name="Shao M."/>
        </authorList>
    </citation>
    <scope>NUCLEOTIDE SEQUENCE</scope>
    <source>
        <tissue evidence="2">Fresh leaf tissue</tissue>
    </source>
</reference>
<sequence length="472" mass="48505">MRLLPRLCMATGDAVAVAVAAAAGGCDGISGGGKQLTTAVSSSSSTVSTSSSAAAAAVSDASSSMSLPSLSTAAAGASCPVSSFAHVTTLFPLSTGTGSGAAAVAVADSVHGGLVVARPAIVALHDLYTMDATSTSDSADGASAAGSVKCVAHLHGCNTAVTGHQDGRLRLWRVSSRVPGRLRLAAELPTVSDSLRRFPIPSNHITVRRHHRRLWIEHADAVSGVAASADGRFLFSVSWDKTLKVWAVPSLRCLQSLPAHDDAINAVAVAPDGTVYTGSADRRVRVWSPRPDSDKTRRHSKKKPSYHLVATLCRHTAAVNAVAFDCGGQVLYSGGNDRCIVVWEREDSASHMVAVGALRGHRKAVLSVACAAGDGGLMVSGSADQTVRAWRRAADGRGYACVAVIDGHSSAVRSVAAALATAQKKHPSGEFADDGVGDGDRDEEWRVCSASFDGEVRLWSLSIGGGRVGVAA</sequence>
<dbReference type="InterPro" id="IPR001680">
    <property type="entry name" value="WD40_rpt"/>
</dbReference>
<dbReference type="Pfam" id="PF00400">
    <property type="entry name" value="WD40"/>
    <property type="match status" value="6"/>
</dbReference>
<dbReference type="PROSITE" id="PS50082">
    <property type="entry name" value="WD_REPEATS_2"/>
    <property type="match status" value="4"/>
</dbReference>
<evidence type="ECO:0000313" key="2">
    <source>
        <dbReference type="EMBL" id="KAG8082397.1"/>
    </source>
</evidence>
<evidence type="ECO:0000313" key="3">
    <source>
        <dbReference type="Proteomes" id="UP000729402"/>
    </source>
</evidence>
<reference evidence="2" key="1">
    <citation type="journal article" date="2021" name="bioRxiv">
        <title>Whole Genome Assembly and Annotation of Northern Wild Rice, Zizania palustris L., Supports a Whole Genome Duplication in the Zizania Genus.</title>
        <authorList>
            <person name="Haas M."/>
            <person name="Kono T."/>
            <person name="Macchietto M."/>
            <person name="Millas R."/>
            <person name="McGilp L."/>
            <person name="Shao M."/>
            <person name="Duquette J."/>
            <person name="Hirsch C.N."/>
            <person name="Kimball J."/>
        </authorList>
    </citation>
    <scope>NUCLEOTIDE SEQUENCE</scope>
    <source>
        <tissue evidence="2">Fresh leaf tissue</tissue>
    </source>
</reference>
<dbReference type="Proteomes" id="UP000729402">
    <property type="component" value="Unassembled WGS sequence"/>
</dbReference>
<proteinExistence type="predicted"/>
<dbReference type="PROSITE" id="PS50294">
    <property type="entry name" value="WD_REPEATS_REGION"/>
    <property type="match status" value="4"/>
</dbReference>
<accession>A0A8J5VS14</accession>
<dbReference type="CDD" id="cd00200">
    <property type="entry name" value="WD40"/>
    <property type="match status" value="1"/>
</dbReference>
<feature type="repeat" description="WD" evidence="1">
    <location>
        <begin position="215"/>
        <end position="256"/>
    </location>
</feature>
<dbReference type="OrthoDB" id="674604at2759"/>
<feature type="repeat" description="WD" evidence="1">
    <location>
        <begin position="312"/>
        <end position="353"/>
    </location>
</feature>
<dbReference type="PROSITE" id="PS51257">
    <property type="entry name" value="PROKAR_LIPOPROTEIN"/>
    <property type="match status" value="1"/>
</dbReference>
<dbReference type="PANTHER" id="PTHR22844:SF199">
    <property type="entry name" value="F21J9.19"/>
    <property type="match status" value="1"/>
</dbReference>
<dbReference type="FunFam" id="2.130.10.10:FF:000775">
    <property type="entry name" value="BnaA09g28200D protein"/>
    <property type="match status" value="1"/>
</dbReference>
<keyword evidence="3" id="KW-1185">Reference proteome</keyword>
<comment type="caution">
    <text evidence="2">The sequence shown here is derived from an EMBL/GenBank/DDBJ whole genome shotgun (WGS) entry which is preliminary data.</text>
</comment>
<name>A0A8J5VS14_ZIZPA</name>
<dbReference type="AlphaFoldDB" id="A0A8J5VS14"/>
<dbReference type="InterPro" id="IPR045182">
    <property type="entry name" value="JINGUBANG-like"/>
</dbReference>
<dbReference type="SMART" id="SM00320">
    <property type="entry name" value="WD40"/>
    <property type="match status" value="6"/>
</dbReference>
<dbReference type="EMBL" id="JAAALK010000086">
    <property type="protein sequence ID" value="KAG8082397.1"/>
    <property type="molecule type" value="Genomic_DNA"/>
</dbReference>
<protein>
    <submittedName>
        <fullName evidence="2">Uncharacterized protein</fullName>
    </submittedName>
</protein>
<dbReference type="PANTHER" id="PTHR22844">
    <property type="entry name" value="F-BOX AND WD40 DOMAIN PROTEIN"/>
    <property type="match status" value="1"/>
</dbReference>
<keyword evidence="1" id="KW-0853">WD repeat</keyword>